<evidence type="ECO:0000256" key="1">
    <source>
        <dbReference type="SAM" id="MobiDB-lite"/>
    </source>
</evidence>
<proteinExistence type="predicted"/>
<comment type="caution">
    <text evidence="2">The sequence shown here is derived from an EMBL/GenBank/DDBJ whole genome shotgun (WGS) entry which is preliminary data.</text>
</comment>
<evidence type="ECO:0000313" key="2">
    <source>
        <dbReference type="EMBL" id="GBN31172.1"/>
    </source>
</evidence>
<feature type="compositionally biased region" description="Basic residues" evidence="1">
    <location>
        <begin position="139"/>
        <end position="156"/>
    </location>
</feature>
<sequence length="156" mass="17597">MLLSQAKPSSTRPLFGGLRNYTSKTIYRKVEERPITSEEGVKFLRLSGVESVPVCRQRKTCFCCRVCTNRNKSTQSDQKTGSTPAMPKHSDHLNDSRCNSSYTEAGILIARPRPNPSRRRNVLSLVKGPNDPPLIYPQGKRRPVNSRCCPRRGHTK</sequence>
<evidence type="ECO:0000313" key="3">
    <source>
        <dbReference type="Proteomes" id="UP000499080"/>
    </source>
</evidence>
<dbReference type="AlphaFoldDB" id="A0A4Y2MX77"/>
<accession>A0A4Y2MX77</accession>
<feature type="compositionally biased region" description="Polar residues" evidence="1">
    <location>
        <begin position="72"/>
        <end position="83"/>
    </location>
</feature>
<dbReference type="EMBL" id="BGPR01008046">
    <property type="protein sequence ID" value="GBN31172.1"/>
    <property type="molecule type" value="Genomic_DNA"/>
</dbReference>
<reference evidence="2 3" key="1">
    <citation type="journal article" date="2019" name="Sci. Rep.">
        <title>Orb-weaving spider Araneus ventricosus genome elucidates the spidroin gene catalogue.</title>
        <authorList>
            <person name="Kono N."/>
            <person name="Nakamura H."/>
            <person name="Ohtoshi R."/>
            <person name="Moran D.A.P."/>
            <person name="Shinohara A."/>
            <person name="Yoshida Y."/>
            <person name="Fujiwara M."/>
            <person name="Mori M."/>
            <person name="Tomita M."/>
            <person name="Arakawa K."/>
        </authorList>
    </citation>
    <scope>NUCLEOTIDE SEQUENCE [LARGE SCALE GENOMIC DNA]</scope>
</reference>
<feature type="region of interest" description="Disordered" evidence="1">
    <location>
        <begin position="72"/>
        <end position="156"/>
    </location>
</feature>
<dbReference type="Proteomes" id="UP000499080">
    <property type="component" value="Unassembled WGS sequence"/>
</dbReference>
<name>A0A4Y2MX77_ARAVE</name>
<keyword evidence="3" id="KW-1185">Reference proteome</keyword>
<organism evidence="2 3">
    <name type="scientific">Araneus ventricosus</name>
    <name type="common">Orbweaver spider</name>
    <name type="synonym">Epeira ventricosa</name>
    <dbReference type="NCBI Taxonomy" id="182803"/>
    <lineage>
        <taxon>Eukaryota</taxon>
        <taxon>Metazoa</taxon>
        <taxon>Ecdysozoa</taxon>
        <taxon>Arthropoda</taxon>
        <taxon>Chelicerata</taxon>
        <taxon>Arachnida</taxon>
        <taxon>Araneae</taxon>
        <taxon>Araneomorphae</taxon>
        <taxon>Entelegynae</taxon>
        <taxon>Araneoidea</taxon>
        <taxon>Araneidae</taxon>
        <taxon>Araneus</taxon>
    </lineage>
</organism>
<gene>
    <name evidence="2" type="ORF">AVEN_247989_1</name>
</gene>
<protein>
    <submittedName>
        <fullName evidence="2">Uncharacterized protein</fullName>
    </submittedName>
</protein>